<name>A0ABD0PRS1_CIRMR</name>
<evidence type="ECO:0008006" key="4">
    <source>
        <dbReference type="Google" id="ProtNLM"/>
    </source>
</evidence>
<dbReference type="AlphaFoldDB" id="A0ABD0PRS1"/>
<feature type="non-terminal residue" evidence="2">
    <location>
        <position position="1"/>
    </location>
</feature>
<evidence type="ECO:0000256" key="1">
    <source>
        <dbReference type="SAM" id="MobiDB-lite"/>
    </source>
</evidence>
<organism evidence="2 3">
    <name type="scientific">Cirrhinus mrigala</name>
    <name type="common">Mrigala</name>
    <dbReference type="NCBI Taxonomy" id="683832"/>
    <lineage>
        <taxon>Eukaryota</taxon>
        <taxon>Metazoa</taxon>
        <taxon>Chordata</taxon>
        <taxon>Craniata</taxon>
        <taxon>Vertebrata</taxon>
        <taxon>Euteleostomi</taxon>
        <taxon>Actinopterygii</taxon>
        <taxon>Neopterygii</taxon>
        <taxon>Teleostei</taxon>
        <taxon>Ostariophysi</taxon>
        <taxon>Cypriniformes</taxon>
        <taxon>Cyprinidae</taxon>
        <taxon>Labeoninae</taxon>
        <taxon>Labeonini</taxon>
        <taxon>Cirrhinus</taxon>
    </lineage>
</organism>
<reference evidence="2 3" key="1">
    <citation type="submission" date="2024-05" db="EMBL/GenBank/DDBJ databases">
        <title>Genome sequencing and assembly of Indian major carp, Cirrhinus mrigala (Hamilton, 1822).</title>
        <authorList>
            <person name="Mohindra V."/>
            <person name="Chowdhury L.M."/>
            <person name="Lal K."/>
            <person name="Jena J.K."/>
        </authorList>
    </citation>
    <scope>NUCLEOTIDE SEQUENCE [LARGE SCALE GENOMIC DNA]</scope>
    <source>
        <strain evidence="2">CM1030</strain>
        <tissue evidence="2">Blood</tissue>
    </source>
</reference>
<gene>
    <name evidence="2" type="ORF">M9458_029060</name>
</gene>
<protein>
    <recommendedName>
        <fullName evidence="4">Androgen receptor</fullName>
    </recommendedName>
</protein>
<sequence>EGPPLSGEGHNLAPVARSLEAPSLVPGQRGLQQSSIHSGKHPYAGQGPLY</sequence>
<evidence type="ECO:0000313" key="2">
    <source>
        <dbReference type="EMBL" id="KAL0176730.1"/>
    </source>
</evidence>
<dbReference type="EMBL" id="JAMKFB020000014">
    <property type="protein sequence ID" value="KAL0176730.1"/>
    <property type="molecule type" value="Genomic_DNA"/>
</dbReference>
<dbReference type="Proteomes" id="UP001529510">
    <property type="component" value="Unassembled WGS sequence"/>
</dbReference>
<proteinExistence type="predicted"/>
<evidence type="ECO:0000313" key="3">
    <source>
        <dbReference type="Proteomes" id="UP001529510"/>
    </source>
</evidence>
<feature type="region of interest" description="Disordered" evidence="1">
    <location>
        <begin position="1"/>
        <end position="50"/>
    </location>
</feature>
<comment type="caution">
    <text evidence="2">The sequence shown here is derived from an EMBL/GenBank/DDBJ whole genome shotgun (WGS) entry which is preliminary data.</text>
</comment>
<accession>A0ABD0PRS1</accession>
<keyword evidence="3" id="KW-1185">Reference proteome</keyword>